<keyword evidence="1" id="KW-0175">Coiled coil</keyword>
<keyword evidence="4" id="KW-1185">Reference proteome</keyword>
<dbReference type="Proteomes" id="UP000030755">
    <property type="component" value="Unassembled WGS sequence"/>
</dbReference>
<dbReference type="AlphaFoldDB" id="A0A075AZC3"/>
<evidence type="ECO:0000313" key="2">
    <source>
        <dbReference type="EMBL" id="EPZ35640.1"/>
    </source>
</evidence>
<reference evidence="2 4" key="1">
    <citation type="journal article" date="2013" name="Curr. Biol.">
        <title>Shared signatures of parasitism and phylogenomics unite Cryptomycota and microsporidia.</title>
        <authorList>
            <person name="James T.Y."/>
            <person name="Pelin A."/>
            <person name="Bonen L."/>
            <person name="Ahrendt S."/>
            <person name="Sain D."/>
            <person name="Corradi N."/>
            <person name="Stajich J.E."/>
        </authorList>
    </citation>
    <scope>NUCLEOTIDE SEQUENCE [LARGE SCALE GENOMIC DNA]</scope>
    <source>
        <strain evidence="2 4">CSF55</strain>
        <strain evidence="2 4">CSF55</strain>
    </source>
</reference>
<evidence type="ECO:0000256" key="1">
    <source>
        <dbReference type="SAM" id="Coils"/>
    </source>
</evidence>
<evidence type="ECO:0000313" key="3">
    <source>
        <dbReference type="EMBL" id="RKP21539.1"/>
    </source>
</evidence>
<evidence type="ECO:0000313" key="5">
    <source>
        <dbReference type="Proteomes" id="UP000281549"/>
    </source>
</evidence>
<feature type="coiled-coil region" evidence="1">
    <location>
        <begin position="44"/>
        <end position="78"/>
    </location>
</feature>
<gene>
    <name evidence="2" type="ORF">O9G_002648</name>
    <name evidence="3" type="ORF">ROZALSC1DRAFT_27075</name>
</gene>
<dbReference type="HOGENOM" id="CLU_1300301_0_0_1"/>
<dbReference type="EMBL" id="ML004947">
    <property type="protein sequence ID" value="RKP21539.1"/>
    <property type="molecule type" value="Genomic_DNA"/>
</dbReference>
<accession>A0A075AZC3</accession>
<proteinExistence type="predicted"/>
<reference evidence="3" key="3">
    <citation type="submission" date="2018-08" db="EMBL/GenBank/DDBJ databases">
        <title>Leveraging single-cell genomics to expand the Fungal Tree of Life.</title>
        <authorList>
            <consortium name="DOE Joint Genome Institute"/>
            <person name="Ahrendt S.R."/>
            <person name="Quandt C.A."/>
            <person name="Ciobanu D."/>
            <person name="Clum A."/>
            <person name="Salamov A."/>
            <person name="Andreopoulos B."/>
            <person name="Cheng J.-F."/>
            <person name="Woyke T."/>
            <person name="Pelin A."/>
            <person name="Henrissat B."/>
            <person name="Reynolds N."/>
            <person name="Benny G.L."/>
            <person name="Smith M.E."/>
            <person name="James T.Y."/>
            <person name="Grigoriev I.V."/>
        </authorList>
    </citation>
    <scope>NUCLEOTIDE SEQUENCE</scope>
    <source>
        <strain evidence="3">CSF55</strain>
    </source>
</reference>
<evidence type="ECO:0000313" key="4">
    <source>
        <dbReference type="Proteomes" id="UP000030755"/>
    </source>
</evidence>
<dbReference type="Proteomes" id="UP000281549">
    <property type="component" value="Unassembled WGS sequence"/>
</dbReference>
<name>A0A075AZC3_ROZAC</name>
<reference evidence="5" key="2">
    <citation type="journal article" date="2018" name="Nat. Microbiol.">
        <title>Leveraging single-cell genomics to expand the fungal tree of life.</title>
        <authorList>
            <person name="Ahrendt S.R."/>
            <person name="Quandt C.A."/>
            <person name="Ciobanu D."/>
            <person name="Clum A."/>
            <person name="Salamov A."/>
            <person name="Andreopoulos B."/>
            <person name="Cheng J.F."/>
            <person name="Woyke T."/>
            <person name="Pelin A."/>
            <person name="Henrissat B."/>
            <person name="Reynolds N.K."/>
            <person name="Benny G.L."/>
            <person name="Smith M.E."/>
            <person name="James T.Y."/>
            <person name="Grigoriev I.V."/>
        </authorList>
    </citation>
    <scope>NUCLEOTIDE SEQUENCE [LARGE SCALE GENOMIC DNA]</scope>
    <source>
        <strain evidence="5">CSF55</strain>
    </source>
</reference>
<sequence>MHMTKTRRSVKKLVESTRMPSNYSNNTSKYMNCDKLTIEQEYLNTQLQEQLYAAKEAISRLQRENLDLKKRLKTHGIETVVFSPKNCMLKGLQPGELDASEENRIDAFYKSAAAVLDPKYSPFTWTRNLPPRCASTVSCPELSDFAIKNAMRLRKDPFLSIEEREITDTRRNSNDSSYSSHFDCEAFDASLFDSASLTSEFDYSVHESHENP</sequence>
<organism evidence="2 4">
    <name type="scientific">Rozella allomycis (strain CSF55)</name>
    <dbReference type="NCBI Taxonomy" id="988480"/>
    <lineage>
        <taxon>Eukaryota</taxon>
        <taxon>Fungi</taxon>
        <taxon>Fungi incertae sedis</taxon>
        <taxon>Cryptomycota</taxon>
        <taxon>Cryptomycota incertae sedis</taxon>
        <taxon>Rozella</taxon>
    </lineage>
</organism>
<dbReference type="EMBL" id="KE560790">
    <property type="protein sequence ID" value="EPZ35640.1"/>
    <property type="molecule type" value="Genomic_DNA"/>
</dbReference>
<protein>
    <submittedName>
        <fullName evidence="2">Uncharacterized protein</fullName>
    </submittedName>
</protein>